<dbReference type="Gene3D" id="1.10.1380.10">
    <property type="entry name" value="Neutral endopeptidase , domain2"/>
    <property type="match status" value="1"/>
</dbReference>
<dbReference type="GeneID" id="20638541"/>
<dbReference type="RefSeq" id="XP_009522406.1">
    <property type="nucleotide sequence ID" value="XM_009524111.1"/>
</dbReference>
<comment type="similarity">
    <text evidence="2">Belongs to the peptidase M13 family.</text>
</comment>
<dbReference type="InterPro" id="IPR018497">
    <property type="entry name" value="Peptidase_M13_C"/>
</dbReference>
<organism evidence="12 13">
    <name type="scientific">Phytophthora sojae (strain P6497)</name>
    <name type="common">Soybean stem and root rot agent</name>
    <name type="synonym">Phytophthora megasperma f. sp. glycines</name>
    <dbReference type="NCBI Taxonomy" id="1094619"/>
    <lineage>
        <taxon>Eukaryota</taxon>
        <taxon>Sar</taxon>
        <taxon>Stramenopiles</taxon>
        <taxon>Oomycota</taxon>
        <taxon>Peronosporomycetes</taxon>
        <taxon>Peronosporales</taxon>
        <taxon>Peronosporaceae</taxon>
        <taxon>Phytophthora</taxon>
    </lineage>
</organism>
<dbReference type="OMA" id="STMATHI"/>
<keyword evidence="9" id="KW-1133">Transmembrane helix</keyword>
<keyword evidence="3" id="KW-0645">Protease</keyword>
<dbReference type="Pfam" id="PF05649">
    <property type="entry name" value="Peptidase_M13_N"/>
    <property type="match status" value="1"/>
</dbReference>
<keyword evidence="9" id="KW-0812">Transmembrane</keyword>
<evidence type="ECO:0000256" key="7">
    <source>
        <dbReference type="ARBA" id="ARBA00023049"/>
    </source>
</evidence>
<dbReference type="SUPFAM" id="SSF55486">
    <property type="entry name" value="Metalloproteases ('zincins'), catalytic domain"/>
    <property type="match status" value="1"/>
</dbReference>
<feature type="transmembrane region" description="Helical" evidence="9">
    <location>
        <begin position="136"/>
        <end position="156"/>
    </location>
</feature>
<dbReference type="Proteomes" id="UP000002640">
    <property type="component" value="Unassembled WGS sequence"/>
</dbReference>
<reference evidence="12 13" key="1">
    <citation type="journal article" date="2006" name="Science">
        <title>Phytophthora genome sequences uncover evolutionary origins and mechanisms of pathogenesis.</title>
        <authorList>
            <person name="Tyler B.M."/>
            <person name="Tripathy S."/>
            <person name="Zhang X."/>
            <person name="Dehal P."/>
            <person name="Jiang R.H."/>
            <person name="Aerts A."/>
            <person name="Arredondo F.D."/>
            <person name="Baxter L."/>
            <person name="Bensasson D."/>
            <person name="Beynon J.L."/>
            <person name="Chapman J."/>
            <person name="Damasceno C.M."/>
            <person name="Dorrance A.E."/>
            <person name="Dou D."/>
            <person name="Dickerman A.W."/>
            <person name="Dubchak I.L."/>
            <person name="Garbelotto M."/>
            <person name="Gijzen M."/>
            <person name="Gordon S.G."/>
            <person name="Govers F."/>
            <person name="Grunwald N.J."/>
            <person name="Huang W."/>
            <person name="Ivors K.L."/>
            <person name="Jones R.W."/>
            <person name="Kamoun S."/>
            <person name="Krampis K."/>
            <person name="Lamour K.H."/>
            <person name="Lee M.K."/>
            <person name="McDonald W.H."/>
            <person name="Medina M."/>
            <person name="Meijer H.J."/>
            <person name="Nordberg E.K."/>
            <person name="Maclean D.J."/>
            <person name="Ospina-Giraldo M.D."/>
            <person name="Morris P.F."/>
            <person name="Phuntumart V."/>
            <person name="Putnam N.H."/>
            <person name="Rash S."/>
            <person name="Rose J.K."/>
            <person name="Sakihama Y."/>
            <person name="Salamov A.A."/>
            <person name="Savidor A."/>
            <person name="Scheuring C.F."/>
            <person name="Smith B.M."/>
            <person name="Sobral B.W."/>
            <person name="Terry A."/>
            <person name="Torto-Alalibo T.A."/>
            <person name="Win J."/>
            <person name="Xu Z."/>
            <person name="Zhang H."/>
            <person name="Grigoriev I.V."/>
            <person name="Rokhsar D.S."/>
            <person name="Boore J.L."/>
        </authorList>
    </citation>
    <scope>NUCLEOTIDE SEQUENCE [LARGE SCALE GENOMIC DNA]</scope>
    <source>
        <strain evidence="12 13">P6497</strain>
    </source>
</reference>
<feature type="region of interest" description="Disordered" evidence="8">
    <location>
        <begin position="81"/>
        <end position="111"/>
    </location>
</feature>
<dbReference type="PROSITE" id="PS51885">
    <property type="entry name" value="NEPRILYSIN"/>
    <property type="match status" value="1"/>
</dbReference>
<dbReference type="InParanoid" id="G4Z834"/>
<keyword evidence="5" id="KW-0378">Hydrolase</keyword>
<dbReference type="AlphaFoldDB" id="G4Z834"/>
<dbReference type="CDD" id="cd08662">
    <property type="entry name" value="M13"/>
    <property type="match status" value="1"/>
</dbReference>
<feature type="domain" description="Peptidase M13 N-terminal" evidence="11">
    <location>
        <begin position="194"/>
        <end position="573"/>
    </location>
</feature>
<proteinExistence type="inferred from homology"/>
<evidence type="ECO:0000313" key="12">
    <source>
        <dbReference type="EMBL" id="EGZ19689.1"/>
    </source>
</evidence>
<feature type="domain" description="Peptidase M13 C-terminal" evidence="10">
    <location>
        <begin position="626"/>
        <end position="842"/>
    </location>
</feature>
<dbReference type="InterPro" id="IPR042089">
    <property type="entry name" value="Peptidase_M13_dom_2"/>
</dbReference>
<evidence type="ECO:0000256" key="5">
    <source>
        <dbReference type="ARBA" id="ARBA00022801"/>
    </source>
</evidence>
<keyword evidence="7" id="KW-0482">Metalloprotease</keyword>
<protein>
    <submittedName>
        <fullName evidence="12">Neprolysin CD1, peptidase family M13, neutral zinc metallopeptidase</fullName>
    </submittedName>
</protein>
<dbReference type="PANTHER" id="PTHR11733:SF167">
    <property type="entry name" value="FI17812P1-RELATED"/>
    <property type="match status" value="1"/>
</dbReference>
<keyword evidence="13" id="KW-1185">Reference proteome</keyword>
<dbReference type="GO" id="GO:0004222">
    <property type="term" value="F:metalloendopeptidase activity"/>
    <property type="evidence" value="ECO:0007669"/>
    <property type="project" value="InterPro"/>
</dbReference>
<gene>
    <name evidence="12" type="ORF">PHYSODRAFT_254804</name>
</gene>
<evidence type="ECO:0000256" key="1">
    <source>
        <dbReference type="ARBA" id="ARBA00001947"/>
    </source>
</evidence>
<dbReference type="EMBL" id="JH159153">
    <property type="protein sequence ID" value="EGZ19689.1"/>
    <property type="molecule type" value="Genomic_DNA"/>
</dbReference>
<dbReference type="InterPro" id="IPR024079">
    <property type="entry name" value="MetalloPept_cat_dom_sf"/>
</dbReference>
<sequence length="843" mass="92840">MALWMKWWCLQRLCAKSERHFVNLNTGKSTSAGSRRRRVPLSFVAPRSQAASQAAASSSRHVCAVRAPSCTPMERSAGAKWKKIYDEDGAPPPVDEEEDAPMSKQKALGDEQPLVTHEEEPAGYAGPQPLLLQKPLFAWATAGLGALFLIVVVLVVRGGTLHAPRAIQGSTEASAWVQRLPSDVERHIDRAVDPCKDFYAFSCGAWQQQAEIPDDRPSVFLSFSTVHDENEKVLKELMQQGWPLVGELYDSCMNFSNVSSTTADEASLKVLAPVLQQIAATKSKQELFQVAGELSKAGPDFLTGLSVSADAREATTYALYASQSGLSLPDPQYYLDKKQFDSISDAFHAYVVELFLLAGWESGAAASRASEVIDFEQTLAPLFVPKEKLQDPVATYNRMNVAQVADEFPLTFAKFVNGTGLLTSLKAHSTDVIVETPEYFERVEKLLAGNTVTLDTLKAVLTYQFISTYAGVLSEPFVQASFSFFARTLRGQKTRAPRWKVCLQRVTDNFPDLVGKYFALLRFDQASEQLASQLVTQIQESLQKNLGRADWLDGPTRQAALEKLGNITNLIGHSTRSEHFPYELRGDAPLADNMQIVKRHAFDRAVARIGNPVDRNKWAMTSAAVNAYYQPTANQIVFPAGILQPPFFARGRHPARNFGAIGSVIGHELTHGFDASGRYYAGDGNLQDWWSSETAEEFSKRTDCLVNQYDNFAVTSGADTDKVLGHVNGNYTLSENIADNGGVKLSFAAYQEYIDKMSEADAMSDAEKSLPASEAEKLFFISFAQAFCAKTSDASVTQRLATDPHSPERWRINGVASNSRDFARVFSCPAGSPMNPKTKCQLW</sequence>
<dbReference type="GO" id="GO:0046872">
    <property type="term" value="F:metal ion binding"/>
    <property type="evidence" value="ECO:0007669"/>
    <property type="project" value="UniProtKB-KW"/>
</dbReference>
<dbReference type="KEGG" id="psoj:PHYSODRAFT_254804"/>
<dbReference type="SMR" id="G4Z834"/>
<dbReference type="GO" id="GO:0016485">
    <property type="term" value="P:protein processing"/>
    <property type="evidence" value="ECO:0007669"/>
    <property type="project" value="TreeGrafter"/>
</dbReference>
<dbReference type="Pfam" id="PF01431">
    <property type="entry name" value="Peptidase_M13"/>
    <property type="match status" value="1"/>
</dbReference>
<dbReference type="PANTHER" id="PTHR11733">
    <property type="entry name" value="ZINC METALLOPROTEASE FAMILY M13 NEPRILYSIN-RELATED"/>
    <property type="match status" value="1"/>
</dbReference>
<evidence type="ECO:0000256" key="9">
    <source>
        <dbReference type="SAM" id="Phobius"/>
    </source>
</evidence>
<evidence type="ECO:0000259" key="10">
    <source>
        <dbReference type="Pfam" id="PF01431"/>
    </source>
</evidence>
<dbReference type="InterPro" id="IPR008753">
    <property type="entry name" value="Peptidase_M13_N"/>
</dbReference>
<accession>G4Z834</accession>
<evidence type="ECO:0000256" key="3">
    <source>
        <dbReference type="ARBA" id="ARBA00022670"/>
    </source>
</evidence>
<evidence type="ECO:0000256" key="6">
    <source>
        <dbReference type="ARBA" id="ARBA00022833"/>
    </source>
</evidence>
<comment type="cofactor">
    <cofactor evidence="1">
        <name>Zn(2+)</name>
        <dbReference type="ChEBI" id="CHEBI:29105"/>
    </cofactor>
</comment>
<keyword evidence="6" id="KW-0862">Zinc</keyword>
<dbReference type="InterPro" id="IPR000718">
    <property type="entry name" value="Peptidase_M13"/>
</dbReference>
<evidence type="ECO:0000259" key="11">
    <source>
        <dbReference type="Pfam" id="PF05649"/>
    </source>
</evidence>
<keyword evidence="4" id="KW-0479">Metal-binding</keyword>
<evidence type="ECO:0000256" key="4">
    <source>
        <dbReference type="ARBA" id="ARBA00022723"/>
    </source>
</evidence>
<keyword evidence="9" id="KW-0472">Membrane</keyword>
<name>G4Z834_PHYSP</name>
<dbReference type="PRINTS" id="PR00786">
    <property type="entry name" value="NEPRILYSIN"/>
</dbReference>
<evidence type="ECO:0000313" key="13">
    <source>
        <dbReference type="Proteomes" id="UP000002640"/>
    </source>
</evidence>
<evidence type="ECO:0000256" key="8">
    <source>
        <dbReference type="SAM" id="MobiDB-lite"/>
    </source>
</evidence>
<dbReference type="Gene3D" id="3.40.390.10">
    <property type="entry name" value="Collagenase (Catalytic Domain)"/>
    <property type="match status" value="1"/>
</dbReference>
<dbReference type="GO" id="GO:0005886">
    <property type="term" value="C:plasma membrane"/>
    <property type="evidence" value="ECO:0007669"/>
    <property type="project" value="TreeGrafter"/>
</dbReference>
<evidence type="ECO:0000256" key="2">
    <source>
        <dbReference type="ARBA" id="ARBA00007357"/>
    </source>
</evidence>